<comment type="caution">
    <text evidence="1">The sequence shown here is derived from an EMBL/GenBank/DDBJ whole genome shotgun (WGS) entry which is preliminary data.</text>
</comment>
<keyword evidence="2" id="KW-1185">Reference proteome</keyword>
<evidence type="ECO:0000313" key="2">
    <source>
        <dbReference type="Proteomes" id="UP000314294"/>
    </source>
</evidence>
<evidence type="ECO:0000313" key="1">
    <source>
        <dbReference type="EMBL" id="TNN42202.1"/>
    </source>
</evidence>
<proteinExistence type="predicted"/>
<name>A0A4Z2FPF0_9TELE</name>
<protein>
    <submittedName>
        <fullName evidence="1">Uncharacterized protein</fullName>
    </submittedName>
</protein>
<reference evidence="1 2" key="1">
    <citation type="submission" date="2019-03" db="EMBL/GenBank/DDBJ databases">
        <title>First draft genome of Liparis tanakae, snailfish: a comprehensive survey of snailfish specific genes.</title>
        <authorList>
            <person name="Kim W."/>
            <person name="Song I."/>
            <person name="Jeong J.-H."/>
            <person name="Kim D."/>
            <person name="Kim S."/>
            <person name="Ryu S."/>
            <person name="Song J.Y."/>
            <person name="Lee S.K."/>
        </authorList>
    </citation>
    <scope>NUCLEOTIDE SEQUENCE [LARGE SCALE GENOMIC DNA]</scope>
    <source>
        <tissue evidence="1">Muscle</tissue>
    </source>
</reference>
<sequence length="104" mass="11062">MTYIMHLKEQKGNKLPHKSIGMVREVMDDLTFRLFQASALSMSSVLPPSAAAPPALRGSLRAAPCAAGLLSSKVAVLQEKSRSLVRTASIGPPLSLSVVNFTIT</sequence>
<dbReference type="EMBL" id="SRLO01001053">
    <property type="protein sequence ID" value="TNN42202.1"/>
    <property type="molecule type" value="Genomic_DNA"/>
</dbReference>
<accession>A0A4Z2FPF0</accession>
<gene>
    <name evidence="1" type="ORF">EYF80_047628</name>
</gene>
<dbReference type="Proteomes" id="UP000314294">
    <property type="component" value="Unassembled WGS sequence"/>
</dbReference>
<organism evidence="1 2">
    <name type="scientific">Liparis tanakae</name>
    <name type="common">Tanaka's snailfish</name>
    <dbReference type="NCBI Taxonomy" id="230148"/>
    <lineage>
        <taxon>Eukaryota</taxon>
        <taxon>Metazoa</taxon>
        <taxon>Chordata</taxon>
        <taxon>Craniata</taxon>
        <taxon>Vertebrata</taxon>
        <taxon>Euteleostomi</taxon>
        <taxon>Actinopterygii</taxon>
        <taxon>Neopterygii</taxon>
        <taxon>Teleostei</taxon>
        <taxon>Neoteleostei</taxon>
        <taxon>Acanthomorphata</taxon>
        <taxon>Eupercaria</taxon>
        <taxon>Perciformes</taxon>
        <taxon>Cottioidei</taxon>
        <taxon>Cottales</taxon>
        <taxon>Liparidae</taxon>
        <taxon>Liparis</taxon>
    </lineage>
</organism>
<dbReference type="AlphaFoldDB" id="A0A4Z2FPF0"/>